<reference evidence="3 4" key="1">
    <citation type="journal article" date="2018" name="Mycol. Prog.">
        <title>Coniella lustricola, a new species from submerged detritus.</title>
        <authorList>
            <person name="Raudabaugh D.B."/>
            <person name="Iturriaga T."/>
            <person name="Carver A."/>
            <person name="Mondo S."/>
            <person name="Pangilinan J."/>
            <person name="Lipzen A."/>
            <person name="He G."/>
            <person name="Amirebrahimi M."/>
            <person name="Grigoriev I.V."/>
            <person name="Miller A.N."/>
        </authorList>
    </citation>
    <scope>NUCLEOTIDE SEQUENCE [LARGE SCALE GENOMIC DNA]</scope>
    <source>
        <strain evidence="3 4">B22-T-1</strain>
    </source>
</reference>
<evidence type="ECO:0000259" key="2">
    <source>
        <dbReference type="Pfam" id="PF04433"/>
    </source>
</evidence>
<dbReference type="SUPFAM" id="SSF46689">
    <property type="entry name" value="Homeodomain-like"/>
    <property type="match status" value="1"/>
</dbReference>
<dbReference type="InterPro" id="IPR009057">
    <property type="entry name" value="Homeodomain-like_sf"/>
</dbReference>
<dbReference type="FunFam" id="1.10.10.10:FF:000087">
    <property type="entry name" value="Transcriptional adapter 2"/>
    <property type="match status" value="1"/>
</dbReference>
<dbReference type="OrthoDB" id="5598695at2759"/>
<feature type="domain" description="SWIRM" evidence="2">
    <location>
        <begin position="332"/>
        <end position="403"/>
    </location>
</feature>
<dbReference type="EMBL" id="KZ678582">
    <property type="protein sequence ID" value="PSR78967.1"/>
    <property type="molecule type" value="Genomic_DNA"/>
</dbReference>
<name>A0A2T2ZXH8_9PEZI</name>
<feature type="region of interest" description="Disordered" evidence="1">
    <location>
        <begin position="34"/>
        <end position="72"/>
    </location>
</feature>
<keyword evidence="4" id="KW-1185">Reference proteome</keyword>
<evidence type="ECO:0000313" key="3">
    <source>
        <dbReference type="EMBL" id="PSR78967.1"/>
    </source>
</evidence>
<dbReference type="Proteomes" id="UP000241462">
    <property type="component" value="Unassembled WGS sequence"/>
</dbReference>
<feature type="compositionally biased region" description="Low complexity" evidence="1">
    <location>
        <begin position="56"/>
        <end position="68"/>
    </location>
</feature>
<dbReference type="InterPro" id="IPR007526">
    <property type="entry name" value="SWIRM"/>
</dbReference>
<organism evidence="3 4">
    <name type="scientific">Coniella lustricola</name>
    <dbReference type="NCBI Taxonomy" id="2025994"/>
    <lineage>
        <taxon>Eukaryota</taxon>
        <taxon>Fungi</taxon>
        <taxon>Dikarya</taxon>
        <taxon>Ascomycota</taxon>
        <taxon>Pezizomycotina</taxon>
        <taxon>Sordariomycetes</taxon>
        <taxon>Sordariomycetidae</taxon>
        <taxon>Diaporthales</taxon>
        <taxon>Schizoparmaceae</taxon>
        <taxon>Coniella</taxon>
    </lineage>
</organism>
<accession>A0A2T2ZXH8</accession>
<dbReference type="Pfam" id="PF04433">
    <property type="entry name" value="SWIRM"/>
    <property type="match status" value="1"/>
</dbReference>
<feature type="region of interest" description="Disordered" evidence="1">
    <location>
        <begin position="241"/>
        <end position="298"/>
    </location>
</feature>
<dbReference type="InParanoid" id="A0A2T2ZXH8"/>
<proteinExistence type="predicted"/>
<gene>
    <name evidence="3" type="ORF">BD289DRAFT_108841</name>
</gene>
<evidence type="ECO:0000256" key="1">
    <source>
        <dbReference type="SAM" id="MobiDB-lite"/>
    </source>
</evidence>
<evidence type="ECO:0000313" key="4">
    <source>
        <dbReference type="Proteomes" id="UP000241462"/>
    </source>
</evidence>
<protein>
    <recommendedName>
        <fullName evidence="2">SWIRM domain-containing protein</fullName>
    </recommendedName>
</protein>
<dbReference type="InterPro" id="IPR036388">
    <property type="entry name" value="WH-like_DNA-bd_sf"/>
</dbReference>
<dbReference type="AlphaFoldDB" id="A0A2T2ZXH8"/>
<dbReference type="STRING" id="2025994.A0A2T2ZXH8"/>
<feature type="compositionally biased region" description="Basic and acidic residues" evidence="1">
    <location>
        <begin position="279"/>
        <end position="291"/>
    </location>
</feature>
<feature type="region of interest" description="Disordered" evidence="1">
    <location>
        <begin position="181"/>
        <end position="206"/>
    </location>
</feature>
<dbReference type="Gene3D" id="1.10.10.10">
    <property type="entry name" value="Winged helix-like DNA-binding domain superfamily/Winged helix DNA-binding domain"/>
    <property type="match status" value="1"/>
</dbReference>
<sequence length="419" mass="46366">MTMSSNNDSNPFFAAQAGSAKLHSVKQKCAIGNLISPPQQPLYDSFPEDTPPPELLTPSPTSKSLGPGRVRPIVPALVSPPVSPETPFEDAPVLTTDGPLLPSPELFTAARPGPLQAAFEHEARQTIDRHITATKKDPRLQGHRRPSRDEYTKVLFFQRVLATPQTRQAYLKELRDQLKADDAARRSVQQPQTHLARKPLQMSRPIKAKPPVAVAASSVLARPPTSSSSSSSNSIIVSHALAPQHNMKVAKPPVSRPRVPRPARPVKAAKPRSSTSPQPEKRKPAKADKDFASLPDYSPPLSTLTPTNVLGLKPAFLGNRREFDENDRKLAHLLHPNEQDLAADLRLDVATYLTSKRRIFIEKLHFLHDKKKDFRKTHAQVACRIDVNKASKLHTAFDEVGWLADKWFVNLPRPSVLNN</sequence>
<dbReference type="GO" id="GO:0010468">
    <property type="term" value="P:regulation of gene expression"/>
    <property type="evidence" value="ECO:0007669"/>
    <property type="project" value="UniProtKB-ARBA"/>
</dbReference>